<gene>
    <name evidence="1" type="ORF">IAA63_01935</name>
</gene>
<reference evidence="1" key="1">
    <citation type="submission" date="2020-10" db="EMBL/GenBank/DDBJ databases">
        <authorList>
            <person name="Gilroy R."/>
        </authorList>
    </citation>
    <scope>NUCLEOTIDE SEQUENCE</scope>
    <source>
        <strain evidence="1">ChiBcec2-4451</strain>
    </source>
</reference>
<dbReference type="Gene3D" id="2.60.320.10">
    <property type="entry name" value="N-utilization substance G protein NusG, insert domain"/>
    <property type="match status" value="1"/>
</dbReference>
<dbReference type="CDD" id="cd09911">
    <property type="entry name" value="Lin0431_like"/>
    <property type="match status" value="1"/>
</dbReference>
<name>A0A9D1NSU9_9FIRM</name>
<dbReference type="EMBL" id="DVON01000037">
    <property type="protein sequence ID" value="HIV11887.1"/>
    <property type="molecule type" value="Genomic_DNA"/>
</dbReference>
<evidence type="ECO:0000313" key="1">
    <source>
        <dbReference type="EMBL" id="HIV11887.1"/>
    </source>
</evidence>
<organism evidence="1 2">
    <name type="scientific">Candidatus Pullilachnospira stercoravium</name>
    <dbReference type="NCBI Taxonomy" id="2840913"/>
    <lineage>
        <taxon>Bacteria</taxon>
        <taxon>Bacillati</taxon>
        <taxon>Bacillota</taxon>
        <taxon>Clostridia</taxon>
        <taxon>Lachnospirales</taxon>
        <taxon>Lachnospiraceae</taxon>
        <taxon>Lachnospiraceae incertae sedis</taxon>
        <taxon>Candidatus Pullilachnospira</taxon>
    </lineage>
</organism>
<dbReference type="AlphaFoldDB" id="A0A9D1NSU9"/>
<dbReference type="Pfam" id="PF07009">
    <property type="entry name" value="NusG_II"/>
    <property type="match status" value="1"/>
</dbReference>
<comment type="caution">
    <text evidence="1">The sequence shown here is derived from an EMBL/GenBank/DDBJ whole genome shotgun (WGS) entry which is preliminary data.</text>
</comment>
<dbReference type="InterPro" id="IPR038690">
    <property type="entry name" value="NusG_2_sf"/>
</dbReference>
<evidence type="ECO:0000313" key="2">
    <source>
        <dbReference type="Proteomes" id="UP000886723"/>
    </source>
</evidence>
<proteinExistence type="predicted"/>
<reference evidence="1" key="2">
    <citation type="journal article" date="2021" name="PeerJ">
        <title>Extensive microbial diversity within the chicken gut microbiome revealed by metagenomics and culture.</title>
        <authorList>
            <person name="Gilroy R."/>
            <person name="Ravi A."/>
            <person name="Getino M."/>
            <person name="Pursley I."/>
            <person name="Horton D.L."/>
            <person name="Alikhan N.F."/>
            <person name="Baker D."/>
            <person name="Gharbi K."/>
            <person name="Hall N."/>
            <person name="Watson M."/>
            <person name="Adriaenssens E.M."/>
            <person name="Foster-Nyarko E."/>
            <person name="Jarju S."/>
            <person name="Secka A."/>
            <person name="Antonio M."/>
            <person name="Oren A."/>
            <person name="Chaudhuri R.R."/>
            <person name="La Ragione R."/>
            <person name="Hildebrand F."/>
            <person name="Pallen M.J."/>
        </authorList>
    </citation>
    <scope>NUCLEOTIDE SEQUENCE</scope>
    <source>
        <strain evidence="1">ChiBcec2-4451</strain>
    </source>
</reference>
<protein>
    <submittedName>
        <fullName evidence="1">NusG domain II-containing protein</fullName>
    </submittedName>
</protein>
<accession>A0A9D1NSU9</accession>
<dbReference type="Proteomes" id="UP000886723">
    <property type="component" value="Unassembled WGS sequence"/>
</dbReference>
<sequence length="125" mass="13299">MKKRDIIAAAVILLAAFGVWGAGRLLSSGRPGQLVITVGGDVYGTYPLDEDQEISIGDTNICRIQDGQVSMTWADCPDQVCVHTRAIENGGGTIVCLPNRIVLEIEDASGDEEKQQEDAPDVVAS</sequence>